<dbReference type="RefSeq" id="WP_416343233.1">
    <property type="nucleotide sequence ID" value="NZ_JALQCY010000002.1"/>
</dbReference>
<protein>
    <submittedName>
        <fullName evidence="2">Uncharacterized protein</fullName>
    </submittedName>
</protein>
<proteinExistence type="predicted"/>
<keyword evidence="1" id="KW-0812">Transmembrane</keyword>
<dbReference type="EMBL" id="JALQCY010000002">
    <property type="protein sequence ID" value="MCK9793383.1"/>
    <property type="molecule type" value="Genomic_DNA"/>
</dbReference>
<sequence length="140" mass="14504">MGGTGGRSARRWLPLRLLVVVVVVLLAVVVALLVRQPARLVLASYPGLPAGVAAAPPHGEPGWLLGDDGRLAVYAAGSGSCPWRPTSVTAEGDRVRVQLGRDERGACTDDLVWTTSVVALPAGVDHGRLEVEIATVEPAG</sequence>
<gene>
    <name evidence="2" type="ORF">M1843_06445</name>
</gene>
<keyword evidence="1" id="KW-0472">Membrane</keyword>
<evidence type="ECO:0000313" key="2">
    <source>
        <dbReference type="EMBL" id="MCK9793383.1"/>
    </source>
</evidence>
<comment type="caution">
    <text evidence="2">The sequence shown here is derived from an EMBL/GenBank/DDBJ whole genome shotgun (WGS) entry which is preliminary data.</text>
</comment>
<dbReference type="Proteomes" id="UP001651050">
    <property type="component" value="Unassembled WGS sequence"/>
</dbReference>
<reference evidence="2 3" key="1">
    <citation type="submission" date="2022-02" db="EMBL/GenBank/DDBJ databases">
        <title>The car tank lid bacteriome: a reservoir of bacteria with potential in bioremediation of fuel.</title>
        <authorList>
            <person name="Vidal-Verdu A."/>
            <person name="Gomez-Martinez D."/>
            <person name="Latorre-Perez A."/>
            <person name="Pereto J."/>
            <person name="Porcar M."/>
        </authorList>
    </citation>
    <scope>NUCLEOTIDE SEQUENCE [LARGE SCALE GENOMIC DNA]</scope>
    <source>
        <strain evidence="2 3">4D.3</strain>
    </source>
</reference>
<organism evidence="2 3">
    <name type="scientific">Isoptericola peretonis</name>
    <dbReference type="NCBI Taxonomy" id="2918523"/>
    <lineage>
        <taxon>Bacteria</taxon>
        <taxon>Bacillati</taxon>
        <taxon>Actinomycetota</taxon>
        <taxon>Actinomycetes</taxon>
        <taxon>Micrococcales</taxon>
        <taxon>Promicromonosporaceae</taxon>
        <taxon>Isoptericola</taxon>
    </lineage>
</organism>
<keyword evidence="1" id="KW-1133">Transmembrane helix</keyword>
<feature type="transmembrane region" description="Helical" evidence="1">
    <location>
        <begin position="12"/>
        <end position="34"/>
    </location>
</feature>
<evidence type="ECO:0000256" key="1">
    <source>
        <dbReference type="SAM" id="Phobius"/>
    </source>
</evidence>
<accession>A0ABT0J1K1</accession>
<evidence type="ECO:0000313" key="3">
    <source>
        <dbReference type="Proteomes" id="UP001651050"/>
    </source>
</evidence>
<keyword evidence="3" id="KW-1185">Reference proteome</keyword>
<name>A0ABT0J1K1_9MICO</name>